<dbReference type="SUPFAM" id="SSF53383">
    <property type="entry name" value="PLP-dependent transferases"/>
    <property type="match status" value="1"/>
</dbReference>
<dbReference type="Gene3D" id="3.90.1150.10">
    <property type="entry name" value="Aspartate Aminotransferase, domain 1"/>
    <property type="match status" value="1"/>
</dbReference>
<dbReference type="RefSeq" id="WP_345231176.1">
    <property type="nucleotide sequence ID" value="NZ_BAABIQ010000008.1"/>
</dbReference>
<evidence type="ECO:0000256" key="2">
    <source>
        <dbReference type="ARBA" id="ARBA00022576"/>
    </source>
</evidence>
<keyword evidence="7" id="KW-1185">Reference proteome</keyword>
<comment type="caution">
    <text evidence="6">The sequence shown here is derived from an EMBL/GenBank/DDBJ whole genome shotgun (WGS) entry which is preliminary data.</text>
</comment>
<dbReference type="PANTHER" id="PTHR43807">
    <property type="entry name" value="FI04487P"/>
    <property type="match status" value="1"/>
</dbReference>
<feature type="domain" description="Aminotransferase class I/classII large" evidence="5">
    <location>
        <begin position="28"/>
        <end position="378"/>
    </location>
</feature>
<dbReference type="Proteomes" id="UP001501411">
    <property type="component" value="Unassembled WGS sequence"/>
</dbReference>
<evidence type="ECO:0000256" key="1">
    <source>
        <dbReference type="ARBA" id="ARBA00001933"/>
    </source>
</evidence>
<name>A0ABP9AZM5_9SPHI</name>
<dbReference type="InterPro" id="IPR051326">
    <property type="entry name" value="Kynurenine-oxoglutarate_AT"/>
</dbReference>
<evidence type="ECO:0000313" key="6">
    <source>
        <dbReference type="EMBL" id="GAA4788169.1"/>
    </source>
</evidence>
<dbReference type="Pfam" id="PF00155">
    <property type="entry name" value="Aminotran_1_2"/>
    <property type="match status" value="1"/>
</dbReference>
<dbReference type="NCBIfam" id="NF006569">
    <property type="entry name" value="PRK09082.1"/>
    <property type="match status" value="1"/>
</dbReference>
<dbReference type="InterPro" id="IPR015422">
    <property type="entry name" value="PyrdxlP-dep_Trfase_small"/>
</dbReference>
<sequence length="386" mass="44033">MINIISKLPNLNNSIFSTMTALANQHQAINLSQGFPDFDCPKALVDLTYSYMKKGYNQYAPMHGVQQLRERIAEMVEKQQQSVYHPDNEITVTAGATQAIFTAIACIIRPDDEVICFDPAYDCYAPAVDLCGGLVKTVSLLPNDFSINWDDVKKVFSHKTKLIIMNTPHNPTARTFSDEDMQQLIKLTRGTDIFIVSDEVYDKVVFDHKQHISVANYPELKERSFVISSFGKMFHITGWKVGYCLAPTKLTTEFRKVHQYLVFSVNTPIQYALADFLRHEDAYLSLADFFQQKRDYFADALATTPFEVLPSGGSYFLLANYDRISQKSDIEFTKELTIKHGVATIPLSVFYKNRLDKHFIRFCFAKKQETLEQAIARLTKVNESFG</sequence>
<evidence type="ECO:0000313" key="7">
    <source>
        <dbReference type="Proteomes" id="UP001501411"/>
    </source>
</evidence>
<proteinExistence type="predicted"/>
<evidence type="ECO:0000259" key="5">
    <source>
        <dbReference type="Pfam" id="PF00155"/>
    </source>
</evidence>
<dbReference type="PANTHER" id="PTHR43807:SF20">
    <property type="entry name" value="FI04487P"/>
    <property type="match status" value="1"/>
</dbReference>
<dbReference type="EMBL" id="BAABIQ010000008">
    <property type="protein sequence ID" value="GAA4788169.1"/>
    <property type="molecule type" value="Genomic_DNA"/>
</dbReference>
<gene>
    <name evidence="6" type="primary">ybdL</name>
    <name evidence="6" type="ORF">GCM10023231_15440</name>
</gene>
<dbReference type="Gene3D" id="3.40.640.10">
    <property type="entry name" value="Type I PLP-dependent aspartate aminotransferase-like (Major domain)"/>
    <property type="match status" value="1"/>
</dbReference>
<dbReference type="InterPro" id="IPR015424">
    <property type="entry name" value="PyrdxlP-dep_Trfase"/>
</dbReference>
<keyword evidence="4" id="KW-0663">Pyridoxal phosphate</keyword>
<dbReference type="InterPro" id="IPR015421">
    <property type="entry name" value="PyrdxlP-dep_Trfase_major"/>
</dbReference>
<evidence type="ECO:0000256" key="3">
    <source>
        <dbReference type="ARBA" id="ARBA00022679"/>
    </source>
</evidence>
<comment type="cofactor">
    <cofactor evidence="1">
        <name>pyridoxal 5'-phosphate</name>
        <dbReference type="ChEBI" id="CHEBI:597326"/>
    </cofactor>
</comment>
<evidence type="ECO:0000256" key="4">
    <source>
        <dbReference type="ARBA" id="ARBA00022898"/>
    </source>
</evidence>
<accession>A0ABP9AZM5</accession>
<keyword evidence="3" id="KW-0808">Transferase</keyword>
<protein>
    <submittedName>
        <fullName evidence="6">Methionine-oxo-acid transaminase</fullName>
    </submittedName>
</protein>
<reference evidence="7" key="1">
    <citation type="journal article" date="2019" name="Int. J. Syst. Evol. Microbiol.">
        <title>The Global Catalogue of Microorganisms (GCM) 10K type strain sequencing project: providing services to taxonomists for standard genome sequencing and annotation.</title>
        <authorList>
            <consortium name="The Broad Institute Genomics Platform"/>
            <consortium name="The Broad Institute Genome Sequencing Center for Infectious Disease"/>
            <person name="Wu L."/>
            <person name="Ma J."/>
        </authorList>
    </citation>
    <scope>NUCLEOTIDE SEQUENCE [LARGE SCALE GENOMIC DNA]</scope>
    <source>
        <strain evidence="7">JCM 18200</strain>
    </source>
</reference>
<keyword evidence="2" id="KW-0032">Aminotransferase</keyword>
<organism evidence="6 7">
    <name type="scientific">Olivibacter ginsenosidimutans</name>
    <dbReference type="NCBI Taxonomy" id="1176537"/>
    <lineage>
        <taxon>Bacteria</taxon>
        <taxon>Pseudomonadati</taxon>
        <taxon>Bacteroidota</taxon>
        <taxon>Sphingobacteriia</taxon>
        <taxon>Sphingobacteriales</taxon>
        <taxon>Sphingobacteriaceae</taxon>
        <taxon>Olivibacter</taxon>
    </lineage>
</organism>
<dbReference type="InterPro" id="IPR004839">
    <property type="entry name" value="Aminotransferase_I/II_large"/>
</dbReference>
<dbReference type="CDD" id="cd00609">
    <property type="entry name" value="AAT_like"/>
    <property type="match status" value="1"/>
</dbReference>